<dbReference type="InterPro" id="IPR011701">
    <property type="entry name" value="MFS"/>
</dbReference>
<organism evidence="5 6">
    <name type="scientific">Thiorhodococcus minor</name>
    <dbReference type="NCBI Taxonomy" id="57489"/>
    <lineage>
        <taxon>Bacteria</taxon>
        <taxon>Pseudomonadati</taxon>
        <taxon>Pseudomonadota</taxon>
        <taxon>Gammaproteobacteria</taxon>
        <taxon>Chromatiales</taxon>
        <taxon>Chromatiaceae</taxon>
        <taxon>Thiorhodococcus</taxon>
    </lineage>
</organism>
<sequence length="401" mass="41886">MPEQHSRKPGGLALYLGIVQFFLLLTWTVYAIYLPELLASVGIDKGWTPWVLLADQVLFACFDVLAGFMADRAFRLYARIGYGVAAAAAVSCIAFAALPFVPGLGASPLIFLLLIAVWAVSSAALRSPLFALLARHAPQPEVPKLAGLALLGMGLAAAASPYLGALLKTLDPRLPFLLASLALLLTAGGLILAERGYGSPSAPKPQPAARAVPAPGWLPAVLLVALAVQIATFVNAAPRYLRDSDATWLPWLLPVFWVSFSFIVFAGPRLAKHWGPPRLFLTGCLVGAAGIGVTLLPGIEAAISGYGVAGIGWGLVLPSAFGMAAASGRGGRAGTYMGLLFAALAAAAFLRIGLNMTGWLETPALTQWVPLWPTLSWLAGGTLMLLVYGYLSRASKGSGGD</sequence>
<dbReference type="Pfam" id="PF07690">
    <property type="entry name" value="MFS_1"/>
    <property type="match status" value="1"/>
</dbReference>
<keyword evidence="1 4" id="KW-0812">Transmembrane</keyword>
<dbReference type="AlphaFoldDB" id="A0A6M0K3J8"/>
<feature type="transmembrane region" description="Helical" evidence="4">
    <location>
        <begin position="80"/>
        <end position="98"/>
    </location>
</feature>
<comment type="caution">
    <text evidence="5">The sequence shown here is derived from an EMBL/GenBank/DDBJ whole genome shotgun (WGS) entry which is preliminary data.</text>
</comment>
<dbReference type="CDD" id="cd06174">
    <property type="entry name" value="MFS"/>
    <property type="match status" value="1"/>
</dbReference>
<dbReference type="Gene3D" id="1.20.1250.20">
    <property type="entry name" value="MFS general substrate transporter like domains"/>
    <property type="match status" value="1"/>
</dbReference>
<protein>
    <submittedName>
        <fullName evidence="5">MFS transporter</fullName>
    </submittedName>
</protein>
<dbReference type="InterPro" id="IPR036259">
    <property type="entry name" value="MFS_trans_sf"/>
</dbReference>
<feature type="transmembrane region" description="Helical" evidence="4">
    <location>
        <begin position="176"/>
        <end position="193"/>
    </location>
</feature>
<feature type="transmembrane region" description="Helical" evidence="4">
    <location>
        <begin position="110"/>
        <end position="133"/>
    </location>
</feature>
<feature type="transmembrane region" description="Helical" evidence="4">
    <location>
        <begin position="214"/>
        <end position="236"/>
    </location>
</feature>
<evidence type="ECO:0000256" key="4">
    <source>
        <dbReference type="SAM" id="Phobius"/>
    </source>
</evidence>
<feature type="transmembrane region" description="Helical" evidence="4">
    <location>
        <begin position="47"/>
        <end position="68"/>
    </location>
</feature>
<evidence type="ECO:0000256" key="1">
    <source>
        <dbReference type="ARBA" id="ARBA00022692"/>
    </source>
</evidence>
<evidence type="ECO:0000313" key="6">
    <source>
        <dbReference type="Proteomes" id="UP000483379"/>
    </source>
</evidence>
<keyword evidence="3 4" id="KW-0472">Membrane</keyword>
<proteinExistence type="predicted"/>
<dbReference type="RefSeq" id="WP_164454316.1">
    <property type="nucleotide sequence ID" value="NZ_JAAIJQ010000064.1"/>
</dbReference>
<feature type="transmembrane region" description="Helical" evidence="4">
    <location>
        <begin position="333"/>
        <end position="354"/>
    </location>
</feature>
<feature type="transmembrane region" description="Helical" evidence="4">
    <location>
        <begin position="248"/>
        <end position="267"/>
    </location>
</feature>
<evidence type="ECO:0000256" key="3">
    <source>
        <dbReference type="ARBA" id="ARBA00023136"/>
    </source>
</evidence>
<evidence type="ECO:0000313" key="5">
    <source>
        <dbReference type="EMBL" id="NEV63854.1"/>
    </source>
</evidence>
<dbReference type="GO" id="GO:0022857">
    <property type="term" value="F:transmembrane transporter activity"/>
    <property type="evidence" value="ECO:0007669"/>
    <property type="project" value="InterPro"/>
</dbReference>
<keyword evidence="2 4" id="KW-1133">Transmembrane helix</keyword>
<feature type="transmembrane region" description="Helical" evidence="4">
    <location>
        <begin position="12"/>
        <end position="35"/>
    </location>
</feature>
<dbReference type="EMBL" id="JAAIJQ010000064">
    <property type="protein sequence ID" value="NEV63854.1"/>
    <property type="molecule type" value="Genomic_DNA"/>
</dbReference>
<dbReference type="SUPFAM" id="SSF103473">
    <property type="entry name" value="MFS general substrate transporter"/>
    <property type="match status" value="1"/>
</dbReference>
<feature type="transmembrane region" description="Helical" evidence="4">
    <location>
        <begin position="279"/>
        <end position="299"/>
    </location>
</feature>
<keyword evidence="6" id="KW-1185">Reference proteome</keyword>
<accession>A0A6M0K3J8</accession>
<feature type="transmembrane region" description="Helical" evidence="4">
    <location>
        <begin position="374"/>
        <end position="391"/>
    </location>
</feature>
<evidence type="ECO:0000256" key="2">
    <source>
        <dbReference type="ARBA" id="ARBA00022989"/>
    </source>
</evidence>
<feature type="transmembrane region" description="Helical" evidence="4">
    <location>
        <begin position="145"/>
        <end position="164"/>
    </location>
</feature>
<dbReference type="Proteomes" id="UP000483379">
    <property type="component" value="Unassembled WGS sequence"/>
</dbReference>
<feature type="transmembrane region" description="Helical" evidence="4">
    <location>
        <begin position="305"/>
        <end position="326"/>
    </location>
</feature>
<reference evidence="5 6" key="1">
    <citation type="submission" date="2020-02" db="EMBL/GenBank/DDBJ databases">
        <title>Genome sequences of Thiorhodococcus mannitoliphagus and Thiorhodococcus minor, purple sulfur photosynthetic bacteria in the gammaproteobacterial family, Chromatiaceae.</title>
        <authorList>
            <person name="Aviles F.A."/>
            <person name="Meyer T.E."/>
            <person name="Kyndt J.A."/>
        </authorList>
    </citation>
    <scope>NUCLEOTIDE SEQUENCE [LARGE SCALE GENOMIC DNA]</scope>
    <source>
        <strain evidence="5 6">DSM 11518</strain>
    </source>
</reference>
<gene>
    <name evidence="5" type="ORF">G3446_18505</name>
</gene>
<name>A0A6M0K3J8_9GAMM</name>